<evidence type="ECO:0000313" key="2">
    <source>
        <dbReference type="EMBL" id="PIR88979.1"/>
    </source>
</evidence>
<accession>A0A2H0URC4</accession>
<keyword evidence="1" id="KW-0472">Membrane</keyword>
<protein>
    <submittedName>
        <fullName evidence="2">Uncharacterized protein</fullName>
    </submittedName>
</protein>
<dbReference type="Proteomes" id="UP000231157">
    <property type="component" value="Unassembled WGS sequence"/>
</dbReference>
<feature type="transmembrane region" description="Helical" evidence="1">
    <location>
        <begin position="65"/>
        <end position="85"/>
    </location>
</feature>
<evidence type="ECO:0000256" key="1">
    <source>
        <dbReference type="SAM" id="Phobius"/>
    </source>
</evidence>
<organism evidence="2 3">
    <name type="scientific">Candidatus Harrisonbacteria bacterium CG10_big_fil_rev_8_21_14_0_10_40_38</name>
    <dbReference type="NCBI Taxonomy" id="1974583"/>
    <lineage>
        <taxon>Bacteria</taxon>
        <taxon>Candidatus Harrisoniibacteriota</taxon>
    </lineage>
</organism>
<keyword evidence="1" id="KW-0812">Transmembrane</keyword>
<sequence>MGDKKFSTIETYLLVCAALIVDAINWIPVINLLTAPASLLGFQLYFKMKGVKSRWSLAGNLIDLIPIVSALPSVTAGVIMTIVVANKKAKIINEV</sequence>
<proteinExistence type="predicted"/>
<gene>
    <name evidence="2" type="ORF">COU07_03765</name>
</gene>
<feature type="transmembrane region" description="Helical" evidence="1">
    <location>
        <begin position="12"/>
        <end position="45"/>
    </location>
</feature>
<keyword evidence="1" id="KW-1133">Transmembrane helix</keyword>
<reference evidence="3" key="1">
    <citation type="submission" date="2017-09" db="EMBL/GenBank/DDBJ databases">
        <title>Depth-based differentiation of microbial function through sediment-hosted aquifers and enrichment of novel symbionts in the deep terrestrial subsurface.</title>
        <authorList>
            <person name="Probst A.J."/>
            <person name="Ladd B."/>
            <person name="Jarett J.K."/>
            <person name="Geller-Mcgrath D.E."/>
            <person name="Sieber C.M.K."/>
            <person name="Emerson J.B."/>
            <person name="Anantharaman K."/>
            <person name="Thomas B.C."/>
            <person name="Malmstrom R."/>
            <person name="Stieglmeier M."/>
            <person name="Klingl A."/>
            <person name="Woyke T."/>
            <person name="Ryan C.M."/>
            <person name="Banfield J.F."/>
        </authorList>
    </citation>
    <scope>NUCLEOTIDE SEQUENCE [LARGE SCALE GENOMIC DNA]</scope>
</reference>
<evidence type="ECO:0000313" key="3">
    <source>
        <dbReference type="Proteomes" id="UP000231157"/>
    </source>
</evidence>
<dbReference type="EMBL" id="PFAZ01000009">
    <property type="protein sequence ID" value="PIR88979.1"/>
    <property type="molecule type" value="Genomic_DNA"/>
</dbReference>
<dbReference type="AlphaFoldDB" id="A0A2H0URC4"/>
<comment type="caution">
    <text evidence="2">The sequence shown here is derived from an EMBL/GenBank/DDBJ whole genome shotgun (WGS) entry which is preliminary data.</text>
</comment>
<name>A0A2H0URC4_9BACT</name>